<accession>A0A371GG47</accession>
<keyword evidence="2" id="KW-1185">Reference proteome</keyword>
<gene>
    <name evidence="1" type="ORF">CR513_28990</name>
</gene>
<comment type="caution">
    <text evidence="1">The sequence shown here is derived from an EMBL/GenBank/DDBJ whole genome shotgun (WGS) entry which is preliminary data.</text>
</comment>
<evidence type="ECO:0000313" key="2">
    <source>
        <dbReference type="Proteomes" id="UP000257109"/>
    </source>
</evidence>
<feature type="non-terminal residue" evidence="1">
    <location>
        <position position="1"/>
    </location>
</feature>
<sequence>MIVNNLEGNSTSQIRFKGNIQLKNLDQPKGQNSYQPNLRYQAPPFQQKQQTKSAITGQLTIFRGPDEAVSDKQPGVSTYYELQQHAISAKFKCHDPRPQNAGGSASKHYESAIVGWVRKPSLIDNSISKGEC</sequence>
<proteinExistence type="predicted"/>
<organism evidence="1 2">
    <name type="scientific">Mucuna pruriens</name>
    <name type="common">Velvet bean</name>
    <name type="synonym">Dolichos pruriens</name>
    <dbReference type="NCBI Taxonomy" id="157652"/>
    <lineage>
        <taxon>Eukaryota</taxon>
        <taxon>Viridiplantae</taxon>
        <taxon>Streptophyta</taxon>
        <taxon>Embryophyta</taxon>
        <taxon>Tracheophyta</taxon>
        <taxon>Spermatophyta</taxon>
        <taxon>Magnoliopsida</taxon>
        <taxon>eudicotyledons</taxon>
        <taxon>Gunneridae</taxon>
        <taxon>Pentapetalae</taxon>
        <taxon>rosids</taxon>
        <taxon>fabids</taxon>
        <taxon>Fabales</taxon>
        <taxon>Fabaceae</taxon>
        <taxon>Papilionoideae</taxon>
        <taxon>50 kb inversion clade</taxon>
        <taxon>NPAAA clade</taxon>
        <taxon>indigoferoid/millettioid clade</taxon>
        <taxon>Phaseoleae</taxon>
        <taxon>Mucuna</taxon>
    </lineage>
</organism>
<name>A0A371GG47_MUCPR</name>
<protein>
    <submittedName>
        <fullName evidence="1">Uncharacterized protein</fullName>
    </submittedName>
</protein>
<reference evidence="1" key="1">
    <citation type="submission" date="2018-05" db="EMBL/GenBank/DDBJ databases">
        <title>Draft genome of Mucuna pruriens seed.</title>
        <authorList>
            <person name="Nnadi N.E."/>
            <person name="Vos R."/>
            <person name="Hasami M.H."/>
            <person name="Devisetty U.K."/>
            <person name="Aguiy J.C."/>
        </authorList>
    </citation>
    <scope>NUCLEOTIDE SEQUENCE [LARGE SCALE GENOMIC DNA]</scope>
    <source>
        <strain evidence="1">JCA_2017</strain>
    </source>
</reference>
<evidence type="ECO:0000313" key="1">
    <source>
        <dbReference type="EMBL" id="RDX89303.1"/>
    </source>
</evidence>
<dbReference type="Proteomes" id="UP000257109">
    <property type="component" value="Unassembled WGS sequence"/>
</dbReference>
<dbReference type="AlphaFoldDB" id="A0A371GG47"/>
<dbReference type="EMBL" id="QJKJ01005708">
    <property type="protein sequence ID" value="RDX89303.1"/>
    <property type="molecule type" value="Genomic_DNA"/>
</dbReference>